<dbReference type="InterPro" id="IPR036188">
    <property type="entry name" value="FAD/NAD-bd_sf"/>
</dbReference>
<dbReference type="SUPFAM" id="SSF51905">
    <property type="entry name" value="FAD/NAD(P)-binding domain"/>
    <property type="match status" value="1"/>
</dbReference>
<comment type="cofactor">
    <cofactor evidence="1">
        <name>FMN</name>
        <dbReference type="ChEBI" id="CHEBI:58210"/>
    </cofactor>
</comment>
<organism evidence="11">
    <name type="scientific">marine sediment metagenome</name>
    <dbReference type="NCBI Taxonomy" id="412755"/>
    <lineage>
        <taxon>unclassified sequences</taxon>
        <taxon>metagenomes</taxon>
        <taxon>ecological metagenomes</taxon>
    </lineage>
</organism>
<name>A0A0F9K9K9_9ZZZZ</name>
<evidence type="ECO:0000256" key="7">
    <source>
        <dbReference type="ARBA" id="ARBA00023002"/>
    </source>
</evidence>
<evidence type="ECO:0000256" key="1">
    <source>
        <dbReference type="ARBA" id="ARBA00001917"/>
    </source>
</evidence>
<dbReference type="SUPFAM" id="SSF51395">
    <property type="entry name" value="FMN-linked oxidoreductases"/>
    <property type="match status" value="1"/>
</dbReference>
<sequence>MKRNPRFDILFEPVQIGPVTSKNRFYQVPHCTGMGYNMPKTLAAMREVKAEGGWGVVCTEYCSIHPTSDDTPYPHATLWDDEDVRAQALMVDKVHHHGALAGVQLWYGGCGMSNLLTREIPLDVASLPSDLRIDPVQSQTMDKKDIRQLRRWQVDAARRALRAGFDIVYVYATHGYLLSHFLSRDWNQRCDEYGGSLKNRIRLVREMIEDTKAAVGHRCAVAVRFSADGSGSGNGIIDNEEQRDMLEMLADLPDLWDINISDYSKEMGSSRFVKEAALDDYVAFVKKITDKPIVGVGRFTSPDTMVRQIKSGLLDLVGAARPSIADPFLPQKIKAGHFDDIRECIGCNICYSHNTRGAPIRCTQNPTMGEEWRRGWHPEKIPRSQSDDTILVVGAGPAGLEAARALGQRGYQVTLAEAT</sequence>
<dbReference type="PANTHER" id="PTHR42917">
    <property type="entry name" value="2,4-DIENOYL-COA REDUCTASE"/>
    <property type="match status" value="1"/>
</dbReference>
<gene>
    <name evidence="11" type="ORF">LCGC14_1662230</name>
</gene>
<dbReference type="AlphaFoldDB" id="A0A0F9K9K9"/>
<reference evidence="11" key="1">
    <citation type="journal article" date="2015" name="Nature">
        <title>Complex archaea that bridge the gap between prokaryotes and eukaryotes.</title>
        <authorList>
            <person name="Spang A."/>
            <person name="Saw J.H."/>
            <person name="Jorgensen S.L."/>
            <person name="Zaremba-Niedzwiedzka K."/>
            <person name="Martijn J."/>
            <person name="Lind A.E."/>
            <person name="van Eijk R."/>
            <person name="Schleper C."/>
            <person name="Guy L."/>
            <person name="Ettema T.J."/>
        </authorList>
    </citation>
    <scope>NUCLEOTIDE SEQUENCE</scope>
</reference>
<dbReference type="EMBL" id="LAZR01014146">
    <property type="protein sequence ID" value="KKM18783.1"/>
    <property type="molecule type" value="Genomic_DNA"/>
</dbReference>
<dbReference type="InterPro" id="IPR013785">
    <property type="entry name" value="Aldolase_TIM"/>
</dbReference>
<evidence type="ECO:0000256" key="9">
    <source>
        <dbReference type="ARBA" id="ARBA00023014"/>
    </source>
</evidence>
<dbReference type="PANTHER" id="PTHR42917:SF2">
    <property type="entry name" value="2,4-DIENOYL-COA REDUCTASE [(2E)-ENOYL-COA-PRODUCING]"/>
    <property type="match status" value="1"/>
</dbReference>
<evidence type="ECO:0000256" key="6">
    <source>
        <dbReference type="ARBA" id="ARBA00022723"/>
    </source>
</evidence>
<keyword evidence="7" id="KW-0560">Oxidoreductase</keyword>
<keyword evidence="4" id="KW-0285">Flavoprotein</keyword>
<dbReference type="InterPro" id="IPR037348">
    <property type="entry name" value="TMADH/DMDH_FMN-bd"/>
</dbReference>
<dbReference type="GO" id="GO:0046872">
    <property type="term" value="F:metal ion binding"/>
    <property type="evidence" value="ECO:0007669"/>
    <property type="project" value="UniProtKB-KW"/>
</dbReference>
<protein>
    <recommendedName>
        <fullName evidence="10">NADH:flavin oxidoreductase/NADH oxidase N-terminal domain-containing protein</fullName>
    </recommendedName>
</protein>
<dbReference type="GO" id="GO:0010181">
    <property type="term" value="F:FMN binding"/>
    <property type="evidence" value="ECO:0007669"/>
    <property type="project" value="InterPro"/>
</dbReference>
<dbReference type="CDD" id="cd02929">
    <property type="entry name" value="TMADH_HD_FMN"/>
    <property type="match status" value="1"/>
</dbReference>
<dbReference type="GO" id="GO:0016491">
    <property type="term" value="F:oxidoreductase activity"/>
    <property type="evidence" value="ECO:0007669"/>
    <property type="project" value="UniProtKB-KW"/>
</dbReference>
<feature type="non-terminal residue" evidence="11">
    <location>
        <position position="419"/>
    </location>
</feature>
<keyword evidence="8" id="KW-0408">Iron</keyword>
<comment type="cofactor">
    <cofactor evidence="2">
        <name>[4Fe-4S] cluster</name>
        <dbReference type="ChEBI" id="CHEBI:49883"/>
    </cofactor>
</comment>
<evidence type="ECO:0000256" key="5">
    <source>
        <dbReference type="ARBA" id="ARBA00022643"/>
    </source>
</evidence>
<dbReference type="GO" id="GO:0051536">
    <property type="term" value="F:iron-sulfur cluster binding"/>
    <property type="evidence" value="ECO:0007669"/>
    <property type="project" value="UniProtKB-KW"/>
</dbReference>
<feature type="domain" description="NADH:flavin oxidoreductase/NADH oxidase N-terminal" evidence="10">
    <location>
        <begin position="10"/>
        <end position="337"/>
    </location>
</feature>
<evidence type="ECO:0000256" key="3">
    <source>
        <dbReference type="ARBA" id="ARBA00011048"/>
    </source>
</evidence>
<evidence type="ECO:0000256" key="2">
    <source>
        <dbReference type="ARBA" id="ARBA00001966"/>
    </source>
</evidence>
<proteinExistence type="inferred from homology"/>
<evidence type="ECO:0000256" key="4">
    <source>
        <dbReference type="ARBA" id="ARBA00022630"/>
    </source>
</evidence>
<evidence type="ECO:0000259" key="10">
    <source>
        <dbReference type="Pfam" id="PF00724"/>
    </source>
</evidence>
<dbReference type="Gene3D" id="3.40.50.720">
    <property type="entry name" value="NAD(P)-binding Rossmann-like Domain"/>
    <property type="match status" value="1"/>
</dbReference>
<evidence type="ECO:0000313" key="11">
    <source>
        <dbReference type="EMBL" id="KKM18783.1"/>
    </source>
</evidence>
<dbReference type="InterPro" id="IPR001155">
    <property type="entry name" value="OxRdtase_FMN_N"/>
</dbReference>
<keyword evidence="6" id="KW-0479">Metal-binding</keyword>
<dbReference type="Pfam" id="PF00724">
    <property type="entry name" value="Oxidored_FMN"/>
    <property type="match status" value="1"/>
</dbReference>
<comment type="caution">
    <text evidence="11">The sequence shown here is derived from an EMBL/GenBank/DDBJ whole genome shotgun (WGS) entry which is preliminary data.</text>
</comment>
<keyword evidence="5" id="KW-0288">FMN</keyword>
<evidence type="ECO:0000256" key="8">
    <source>
        <dbReference type="ARBA" id="ARBA00023004"/>
    </source>
</evidence>
<keyword evidence="9" id="KW-0411">Iron-sulfur</keyword>
<accession>A0A0F9K9K9</accession>
<dbReference type="Gene3D" id="3.20.20.70">
    <property type="entry name" value="Aldolase class I"/>
    <property type="match status" value="1"/>
</dbReference>
<dbReference type="InterPro" id="IPR051793">
    <property type="entry name" value="NADH:flavin_oxidoreductase"/>
</dbReference>
<comment type="similarity">
    <text evidence="3">In the N-terminal section; belongs to the NADH:flavin oxidoreductase/NADH oxidase family.</text>
</comment>